<comment type="caution">
    <text evidence="1">The sequence shown here is derived from an EMBL/GenBank/DDBJ whole genome shotgun (WGS) entry which is preliminary data.</text>
</comment>
<protein>
    <submittedName>
        <fullName evidence="1">Uncharacterized protein</fullName>
    </submittedName>
</protein>
<accession>A0ACC3BP31</accession>
<evidence type="ECO:0000313" key="2">
    <source>
        <dbReference type="Proteomes" id="UP000798662"/>
    </source>
</evidence>
<gene>
    <name evidence="1" type="ORF">I4F81_002320</name>
</gene>
<organism evidence="1 2">
    <name type="scientific">Pyropia yezoensis</name>
    <name type="common">Susabi-nori</name>
    <name type="synonym">Porphyra yezoensis</name>
    <dbReference type="NCBI Taxonomy" id="2788"/>
    <lineage>
        <taxon>Eukaryota</taxon>
        <taxon>Rhodophyta</taxon>
        <taxon>Bangiophyceae</taxon>
        <taxon>Bangiales</taxon>
        <taxon>Bangiaceae</taxon>
        <taxon>Pyropia</taxon>
    </lineage>
</organism>
<reference evidence="1" key="1">
    <citation type="submission" date="2019-11" db="EMBL/GenBank/DDBJ databases">
        <title>Nori genome reveals adaptations in red seaweeds to the harsh intertidal environment.</title>
        <authorList>
            <person name="Wang D."/>
            <person name="Mao Y."/>
        </authorList>
    </citation>
    <scope>NUCLEOTIDE SEQUENCE</scope>
    <source>
        <tissue evidence="1">Gametophyte</tissue>
    </source>
</reference>
<evidence type="ECO:0000313" key="1">
    <source>
        <dbReference type="EMBL" id="KAK1859726.1"/>
    </source>
</evidence>
<dbReference type="EMBL" id="CM020618">
    <property type="protein sequence ID" value="KAK1859726.1"/>
    <property type="molecule type" value="Genomic_DNA"/>
</dbReference>
<name>A0ACC3BP31_PYRYE</name>
<keyword evidence="2" id="KW-1185">Reference proteome</keyword>
<dbReference type="Proteomes" id="UP000798662">
    <property type="component" value="Chromosome 1"/>
</dbReference>
<sequence length="832" mass="85053">MAASVGFTPSAGLDLAFGDGAGAAVARAKLLVVGAGGIGCELLKNLAATGFRGVALIDLDTIDVSNLNRQFLFRRRHVGAPKADTAAAQVETLVPGAAVEPRVGNIKDKAFDADYFRGFDVVLNALDNVEARRHVNRMCLGASVPLVDSGSTGYNGHVAVIKGGVTECYDCTPKAAQKVYAVCTIRSTPEKPVHCVVWAKALFDLMFGPEDASNVLADLDGGGIHASTEGEAAAEGAEAGAAASSAANGNGGAAATGDARLPDADVTPATGSAAQAASAVAGLAAEKASGADGDPTSVEKDDAKRVRYDGSEAPDAFVTRVAHRVFHADIAEQAAMADLWKKREPPTPLDVAALAAAAAAGDGPSAGLQAAASAGTLNLLSQTPWDASASAAVLLGTLTRLVTTRAASFGSLTFDKDDADALAFVTAASNLRSAAYGVPLQSPWAAKGIAGNIVHAIATTNAVVAGLLTLEAVKVVAAAAVAGGDLAATRSVFVLKEPSGDGAKGRPRRLCVPERLAPPAPSCYVCSSGQLALRVDTATFTLRTLVEGVLRGELGVLEPQVSVSGPGDYHNTLFECGEGLEADEVATYEAALDTPLADLRVGHGAAVGVEDFAQALKVTLHVAHVEGGFDEEAHPRAWEVVGRPPAATAVAAPAAADATPASAAAPAEDADELSIVEAVPAVTAPAAGATPLKKRPRDSAAEAEAGVAKKAKTVVAGGRGRRDWGDSGTTVATPLTCASDLPMQAVRRPRGGQRAPRSRVASARRCARRRKPPVRARRAAQRDNARPGPPWRAKARRRCRHRCRRRRRPMRTGGQTPAAAPYTLARLPASAG</sequence>
<proteinExistence type="predicted"/>